<dbReference type="Gene3D" id="3.30.559.10">
    <property type="entry name" value="Chloramphenicol acetyltransferase-like domain"/>
    <property type="match status" value="6"/>
</dbReference>
<dbReference type="InterPro" id="IPR036736">
    <property type="entry name" value="ACP-like_sf"/>
</dbReference>
<proteinExistence type="predicted"/>
<evidence type="ECO:0000259" key="5">
    <source>
        <dbReference type="PROSITE" id="PS50075"/>
    </source>
</evidence>
<dbReference type="Pfam" id="PF00501">
    <property type="entry name" value="AMP-binding"/>
    <property type="match status" value="2"/>
</dbReference>
<dbReference type="InterPro" id="IPR010071">
    <property type="entry name" value="AA_adenyl_dom"/>
</dbReference>
<dbReference type="EMBL" id="ML002780">
    <property type="protein sequence ID" value="RKP35817.1"/>
    <property type="molecule type" value="Genomic_DNA"/>
</dbReference>
<dbReference type="InterPro" id="IPR045851">
    <property type="entry name" value="AMP-bd_C_sf"/>
</dbReference>
<dbReference type="Proteomes" id="UP000268162">
    <property type="component" value="Unassembled WGS sequence"/>
</dbReference>
<dbReference type="GO" id="GO:0043041">
    <property type="term" value="P:amino acid activation for nonribosomal peptide biosynthetic process"/>
    <property type="evidence" value="ECO:0007669"/>
    <property type="project" value="TreeGrafter"/>
</dbReference>
<feature type="region of interest" description="Disordered" evidence="4">
    <location>
        <begin position="130"/>
        <end position="153"/>
    </location>
</feature>
<keyword evidence="2" id="KW-0597">Phosphoprotein</keyword>
<keyword evidence="7" id="KW-1185">Reference proteome</keyword>
<dbReference type="Pfam" id="PF00550">
    <property type="entry name" value="PP-binding"/>
    <property type="match status" value="2"/>
</dbReference>
<dbReference type="InterPro" id="IPR000873">
    <property type="entry name" value="AMP-dep_synth/lig_dom"/>
</dbReference>
<evidence type="ECO:0000256" key="2">
    <source>
        <dbReference type="ARBA" id="ARBA00022553"/>
    </source>
</evidence>
<dbReference type="SUPFAM" id="SSF47336">
    <property type="entry name" value="ACP-like"/>
    <property type="match status" value="2"/>
</dbReference>
<feature type="domain" description="Carrier" evidence="5">
    <location>
        <begin position="739"/>
        <end position="815"/>
    </location>
</feature>
<dbReference type="InterPro" id="IPR020806">
    <property type="entry name" value="PKS_PP-bd"/>
</dbReference>
<evidence type="ECO:0000313" key="6">
    <source>
        <dbReference type="EMBL" id="RKP35817.1"/>
    </source>
</evidence>
<dbReference type="NCBIfam" id="TIGR01733">
    <property type="entry name" value="AA-adenyl-dom"/>
    <property type="match status" value="2"/>
</dbReference>
<dbReference type="Gene3D" id="2.30.38.10">
    <property type="entry name" value="Luciferase, Domain 3"/>
    <property type="match status" value="1"/>
</dbReference>
<dbReference type="GO" id="GO:0005737">
    <property type="term" value="C:cytoplasm"/>
    <property type="evidence" value="ECO:0007669"/>
    <property type="project" value="TreeGrafter"/>
</dbReference>
<keyword evidence="3" id="KW-0436">Ligase</keyword>
<dbReference type="InterPro" id="IPR001242">
    <property type="entry name" value="Condensation_dom"/>
</dbReference>
<dbReference type="InterPro" id="IPR009081">
    <property type="entry name" value="PP-bd_ACP"/>
</dbReference>
<dbReference type="Pfam" id="PF13193">
    <property type="entry name" value="AMP-binding_C"/>
    <property type="match status" value="1"/>
</dbReference>
<feature type="domain" description="Carrier" evidence="5">
    <location>
        <begin position="3206"/>
        <end position="3282"/>
    </location>
</feature>
<organism evidence="6 7">
    <name type="scientific">Dimargaris cristalligena</name>
    <dbReference type="NCBI Taxonomy" id="215637"/>
    <lineage>
        <taxon>Eukaryota</taxon>
        <taxon>Fungi</taxon>
        <taxon>Fungi incertae sedis</taxon>
        <taxon>Zoopagomycota</taxon>
        <taxon>Kickxellomycotina</taxon>
        <taxon>Dimargaritomycetes</taxon>
        <taxon>Dimargaritales</taxon>
        <taxon>Dimargaritaceae</taxon>
        <taxon>Dimargaris</taxon>
    </lineage>
</organism>
<dbReference type="SMART" id="SM00823">
    <property type="entry name" value="PKS_PP"/>
    <property type="match status" value="2"/>
</dbReference>
<dbReference type="InterPro" id="IPR042099">
    <property type="entry name" value="ANL_N_sf"/>
</dbReference>
<dbReference type="PROSITE" id="PS50075">
    <property type="entry name" value="CARRIER"/>
    <property type="match status" value="2"/>
</dbReference>
<dbReference type="STRING" id="215637.A0A4P9ZR10"/>
<dbReference type="CDD" id="cd05930">
    <property type="entry name" value="A_NRPS"/>
    <property type="match status" value="2"/>
</dbReference>
<dbReference type="Gene3D" id="3.30.300.30">
    <property type="match status" value="2"/>
</dbReference>
<dbReference type="SMART" id="SM01294">
    <property type="entry name" value="PKS_PP_betabranch"/>
    <property type="match status" value="1"/>
</dbReference>
<evidence type="ECO:0000256" key="4">
    <source>
        <dbReference type="SAM" id="MobiDB-lite"/>
    </source>
</evidence>
<dbReference type="Gene3D" id="3.40.50.980">
    <property type="match status" value="2"/>
</dbReference>
<dbReference type="SUPFAM" id="SSF56801">
    <property type="entry name" value="Acetyl-CoA synthetase-like"/>
    <property type="match status" value="3"/>
</dbReference>
<dbReference type="GO" id="GO:0016874">
    <property type="term" value="F:ligase activity"/>
    <property type="evidence" value="ECO:0007669"/>
    <property type="project" value="UniProtKB-KW"/>
</dbReference>
<dbReference type="GO" id="GO:0031177">
    <property type="term" value="F:phosphopantetheine binding"/>
    <property type="evidence" value="ECO:0007669"/>
    <property type="project" value="InterPro"/>
</dbReference>
<dbReference type="Gene3D" id="3.40.50.12780">
    <property type="entry name" value="N-terminal domain of ligase-like"/>
    <property type="match status" value="2"/>
</dbReference>
<dbReference type="FunFam" id="3.40.50.980:FF:000001">
    <property type="entry name" value="Non-ribosomal peptide synthetase"/>
    <property type="match status" value="1"/>
</dbReference>
<dbReference type="PANTHER" id="PTHR45527">
    <property type="entry name" value="NONRIBOSOMAL PEPTIDE SYNTHETASE"/>
    <property type="match status" value="1"/>
</dbReference>
<dbReference type="PANTHER" id="PTHR45527:SF1">
    <property type="entry name" value="FATTY ACID SYNTHASE"/>
    <property type="match status" value="1"/>
</dbReference>
<evidence type="ECO:0000256" key="1">
    <source>
        <dbReference type="ARBA" id="ARBA00022450"/>
    </source>
</evidence>
<sequence>MPTVPVDYQPAADLPLGKPRQCVTGYANWSHPFPLPASLGGRQLDLTPPCQIALALLLSRYYRQPAVAFTQWTGPIEKGEAAGQQLRLVLAQVEPDVPLDSSILKEARSDHLPSSTDLVAEVILRVDNAGPSKHQPTSPLAEHIGQPGESDADPSFSAMLIETTARLMVSCEWYHDQVLIAVTYPRAQYRGSAVAEFALQLVTVLSSVVEALGRDQPVLVRDIPWVSANERARLMEFSRMNEPVQTVGLPAHCLFSQCAQRYPHHLALAYGPDEWTYSKLDRVTSNLARVLVDEYGAQPEMRFAIFIPKSAAFNITMLAIFKSGAAYVPIDPEYPIERIRYIFEDSGALMVIATSTTYDRLPAESTATALIVDSYLEHSKIPEISSFTPYPSKSSDLAYMIYTSGTTGRPKGVLVEHSGVASLITDPYLADHFGPGKRTIQGMSVIFDAFLVDTLRTLCHGGTLVVPGDNILEDMRTLTSGSFVPSFVARLDPNDYPNLELIGMAGEPITPEIQANWAHRCHMINYYGPSEATIYSHSIEIGSDDDITIGRPIHNTFCFIVDDQLQLVPVGVPGELLIGGIGLARGYQNLPELTQTKFIPNPYGPGRVYRTGDQARWLANGTIDFLGRIDNQVKLRGYRIELEEIESVSSHFPDLKQCVASVKQDTLVLYASPADLDQLALLSYLKERLSKQMVPGLVVLVTEFKTTASGKLDRRSLPPIDHLLTSPTSADSTMSEVIVPQSDSEHDLCRIWAQVLHLDPDRISTTDHFFQIGGDSISAILLVSKGRRIGYQLTVPLIYQYPELRQLARHTERTSSHQANAYATYQEQILGEVALTPIQCWFSAIGLRNPHHFNQSFTLNINPKANLSLAAISDAFVTLANHHDILRARFEPSNGDQLWVQAIPTAKAFPTDFLVFEETVSSENYTNFILRVQSSLNLITGPVLAVALIHDSDSSSPSRLFITIHHVLVDLVAWRILIEDLNTLLRGASLPPKALPFQVWASQLDDYAATLSADIWPTQVDPDKPIPNIYDFLPPPELDGTGSQAARLSTSFEFGSESTHSLLFQLAPQLRVTPRDLLLATFTQAFTTTIGLDQVTFCMEGHGREPWLSNQDITRTVGWFTSLYPLVLRVRPGQPLLDLLRHTKEALQQIPMKGFPYSLLKYMPGVSVEERVKLEAKTPTRLDVQFNYFGRFSNTGGDLSDDLLSIEWSDYFGLHDFAPQDKVIYDINPMPTVVGDCLRLIMEYNPLVYRRSIVDEIMVQWRRSLVQLANDINQPRSISVEPLLTRFDFTHLQLSASEFQDIIDEFHRRRIPLDQVEDLFPCIALQGGLLTGLSTDATAYLVQIAVKFNGPLNAGRLLQAWQAVVQQHAPLRTVFLESSSKQSQGYIQAVLRSCPTTWTVSDQPLKSLDEFLVQNRQRGFTLQEHMFRNYVFPTTDSQVHDTVITFHHSLCDGWSLPLLFQAWMEAYHHPNLETSSPLAPFPSIIQCVSQFNPEPAESFWSDYLKDAPKSPAPLLSPGYIGSPGWTTYLTSVDLSKTQLTQCSQRFGVTLATLFRAAYALVLGYLLDQDEVVFGVTLSGRNLNLPGIDQTIGPCTNTLPSRVRLDHHLMADWLKAVHQGQVAMIPFEHSVLTDISKWASTDQSGPLFQTILGFENFPVPVANPAHSLVLCDLHIHEFTEYPLAIDFIDSSNGIKAKVFYDTSIYSERSVSQVVDMIQCVLTQILAADMSTPMDQLELGNTPANCHLHVDQESRSPTIVPARPLLKDIWNGSLLEKPDSLAYISASRSLSYSQLDKLADSLAAQSSQSGLLPHPTVVAVVDSVEQLLICLVSAIKLGARLLPRASPYTIGQLSACSKAIGAQIVWLPSTDIEHVRPYLDSDIAMVGIPDSIDQKISETRVTRRFKQPTDLQDPSLVFASRSSSADPVVSSIDGPRIQYTLASTWPFIDSKRQYTLDDSLALDSPQAVWFTLSCLTLQAIISTLDPSTHDNARSSPCHVLTVGALTHCSAVGDRLVLWDLNEDAWPHVESLVKSTDTCLAFIKSTFHGHRRITLEQLASRSLPIVDKPSNDGYALNVLGKHGHLCPPGVVGRLAFLGTSFPYCSAPLLQSVLGYRDTAGFVHILGPVSQRVAIKHRQVHLGTLVRALSEASAQYPLCMVLSDDRLVVLVSNTTEAELIRLKSIMVPPAIPATLVPDEIISASAFPHVAELDDQLLPHFAQAYLATVTARSSQSLSEYEWWLMVVVNELYASSDHSSVASSDTKLLMSTSKVPLAQLDLIQYRIRQKFGITVGLDELVKHTEIRILASIIKGIIKRGVDEHSLDFTIEATDISPPNSSPLYTHAKSVTSHQQRVWSLSRLGNPSSVFYHQCTITFTISLQLAEVQRSIDHLTTVFESLRCRFLSVRGALTCNVLPRVPVGVTEHQFTSSQVFNGDQLDVNAPQFDLNQGVLAQLDLYQLPTGTADNNSSVIVIRVHEIFGSAREFEEIVRALTYKLVGHSPSLPDVQCTKSCDTSEPTKSELNYWKTLLQNLPAELALPTDRPRPLVPSFFCSLAETGVEGQLFEAIQVQASNESVKEYAIWSSLFATFLLRLTGKTDLIVDISSPAVKNSGASADIEASLALGQPLRVKGDLSLDFPELIGQLTRQIEDSQLHAIPSMDILVLFNDDTANRLLHNFLTYAHSVVVDHQPWSTALLVCPAETSLILGKFALGPPNSVTRDNPHLSVLDLFSEMVQKYPNRVATEISNETYTYAQLSQRVFGLVERLQRANVKPRDKMGVIVANHPDAVMCMLAVWGVGAVYVPVDHKLPTARQKYIVDTAGCTCIVNASGVDAEWCEVINIDDLAKSIESTTTASSLHPIQPTDLAYIVFTSGSTGLPKGVMVEHRSLLNILTSPTLEMLQQPGTRTMNGMAAGFDVFFLNTLLPLCFGSTLVFYGDDLPGTLKTVQQTILLPSIISTLNPHDYTNLNSLLVGGEHLPRELANQWSAVTAFHNVYGPTEAAIACLMTEVPPSGCVPIGRPMADYECYILDENLRLVPIGAVGEICIGGIGVALGYINQPDLTLAKFVDNSFTGRGKIYRTGDLGRWLPDGQVVCLGRMDSQVKLRGFRIELDEIRSVLMRQPGVQDCAIFVRDRFLVGYVFPDFVGSEDTLRASVADQLPSYMVPSYILSLPNVPLTNNGKCDTQFLQNHFAEYLTTHRQQLLLLDNLSERDQPLTILMQSLGEVLGLPLNQINLDLTFVKIGGDSISAIQVSSKCRQLGFTLPTAALLGSGPLRDAAKKMHLISSAGNITSQFQPVEYHAKFPLTPIQQWFFDHPWSNPNHFNQSFALELSRPLTAAELTSALLRLINGNDMLRSQFTRDPTGNPGQWSQKIVPPFVELPIPIVELGTSVSDLSGQLLTIQASLDITKGYHLAAGLFTLSDDDSNASASETSHSATISQPFKGQLLFLTIHHLVVDLVSWSILLEDLAKLLDGQSPVPQPISFATWATELINWAKLTMPDIEGDLPPTTQPVSFLPFTGPDCLAFNIQANSQCQSIILDPVLSDALLQPDSTRIQPLELMLAGLFQALHCISQAPTITVFNESHGRHPWQPSLDPGRTVGWFTSMAPCQAQVNTETKPLDFLKQAKQTLRSLTGTCGLQHGLQQVLRRSQGGLSNGQPLSPMEVCFNYLGNTTNGGALTMHGRAPWVVRPELTSDLAVCDSNELRTQVLEVIGLPTPNGLKFMVIYCPHVIATYVVETLLNHFRDSLSNMVQLLDVTPAPSVWTPSDFTDLQATLPELAKLEAELITVGLSENDVEALYPMLPMQQGMWTATAKDPSEYLVQMSFTVNGVSNFDQLRLATKAVISQHVILRTVFLTSWSNPHCQGVQVVVREPRFGWHVVNEWSDFDASSEEHFLQVNLARGFKSNEPLLRIYVKQLTPSSFRYLLTIHHALIDGWSIGILIHGHGKGELFFVLFPDAILVHRVARLADITPYTLIKAAWSLLLSRYTDQSDVVFGNTVSGRALPLPGIESLLGCFINTVPFRVSLKYEMSVIELVTMIHRDSQKMVPFEHLHLSKINEWTNTDVRPSNMFNSLLVYENYPDTGLDNLNHSVTFTDTAVLESTDYPLAVITQVEHGQLTVNLNWISSTFDKCYIENLSHHLIALFSGLVSTLANSDGQVSTKGLTMLSSSEKALVTEQLTRPYLAIDLTVSTIWWTTVVFS</sequence>
<gene>
    <name evidence="6" type="ORF">BJ085DRAFT_35489</name>
</gene>
<dbReference type="Gene3D" id="1.10.1200.10">
    <property type="entry name" value="ACP-like"/>
    <property type="match status" value="2"/>
</dbReference>
<accession>A0A4P9ZR10</accession>
<reference evidence="7" key="1">
    <citation type="journal article" date="2018" name="Nat. Microbiol.">
        <title>Leveraging single-cell genomics to expand the fungal tree of life.</title>
        <authorList>
            <person name="Ahrendt S.R."/>
            <person name="Quandt C.A."/>
            <person name="Ciobanu D."/>
            <person name="Clum A."/>
            <person name="Salamov A."/>
            <person name="Andreopoulos B."/>
            <person name="Cheng J.F."/>
            <person name="Woyke T."/>
            <person name="Pelin A."/>
            <person name="Henrissat B."/>
            <person name="Reynolds N.K."/>
            <person name="Benny G.L."/>
            <person name="Smith M.E."/>
            <person name="James T.Y."/>
            <person name="Grigoriev I.V."/>
        </authorList>
    </citation>
    <scope>NUCLEOTIDE SEQUENCE [LARGE SCALE GENOMIC DNA]</scope>
    <source>
        <strain evidence="7">RSA 468</strain>
    </source>
</reference>
<dbReference type="InterPro" id="IPR025110">
    <property type="entry name" value="AMP-bd_C"/>
</dbReference>
<keyword evidence="1" id="KW-0596">Phosphopantetheine</keyword>
<evidence type="ECO:0000313" key="7">
    <source>
        <dbReference type="Proteomes" id="UP000268162"/>
    </source>
</evidence>
<dbReference type="Gene3D" id="3.30.559.30">
    <property type="entry name" value="Nonribosomal peptide synthetase, condensation domain"/>
    <property type="match status" value="5"/>
</dbReference>
<dbReference type="Pfam" id="PF00668">
    <property type="entry name" value="Condensation"/>
    <property type="match status" value="6"/>
</dbReference>
<dbReference type="InterPro" id="IPR023213">
    <property type="entry name" value="CAT-like_dom_sf"/>
</dbReference>
<dbReference type="GO" id="GO:0044550">
    <property type="term" value="P:secondary metabolite biosynthetic process"/>
    <property type="evidence" value="ECO:0007669"/>
    <property type="project" value="TreeGrafter"/>
</dbReference>
<name>A0A4P9ZR10_9FUNG</name>
<dbReference type="InterPro" id="IPR020845">
    <property type="entry name" value="AMP-binding_CS"/>
</dbReference>
<protein>
    <recommendedName>
        <fullName evidence="5">Carrier domain-containing protein</fullName>
    </recommendedName>
</protein>
<dbReference type="PROSITE" id="PS00455">
    <property type="entry name" value="AMP_BINDING"/>
    <property type="match status" value="2"/>
</dbReference>
<dbReference type="SUPFAM" id="SSF52777">
    <property type="entry name" value="CoA-dependent acyltransferases"/>
    <property type="match status" value="10"/>
</dbReference>
<evidence type="ECO:0000256" key="3">
    <source>
        <dbReference type="ARBA" id="ARBA00022598"/>
    </source>
</evidence>